<dbReference type="Pfam" id="PF00271">
    <property type="entry name" value="Helicase_C"/>
    <property type="match status" value="1"/>
</dbReference>
<keyword evidence="4" id="KW-0067">ATP-binding</keyword>
<keyword evidence="3 9" id="KW-0347">Helicase</keyword>
<evidence type="ECO:0000313" key="9">
    <source>
        <dbReference type="EMBL" id="RDU36544.1"/>
    </source>
</evidence>
<dbReference type="PROSITE" id="PS51192">
    <property type="entry name" value="HELICASE_ATP_BIND_1"/>
    <property type="match status" value="1"/>
</dbReference>
<dbReference type="Gene3D" id="1.20.272.40">
    <property type="match status" value="1"/>
</dbReference>
<dbReference type="SUPFAM" id="SSF52540">
    <property type="entry name" value="P-loop containing nucleoside triphosphate hydrolases"/>
    <property type="match status" value="1"/>
</dbReference>
<organism evidence="9 10">
    <name type="scientific">Neobacillus piezotolerans</name>
    <dbReference type="NCBI Taxonomy" id="2259171"/>
    <lineage>
        <taxon>Bacteria</taxon>
        <taxon>Bacillati</taxon>
        <taxon>Bacillota</taxon>
        <taxon>Bacilli</taxon>
        <taxon>Bacillales</taxon>
        <taxon>Bacillaceae</taxon>
        <taxon>Neobacillus</taxon>
    </lineage>
</organism>
<dbReference type="SMART" id="SM00490">
    <property type="entry name" value="HELICc"/>
    <property type="match status" value="1"/>
</dbReference>
<accession>A0A3D8GPY2</accession>
<feature type="region of interest" description="Disordered" evidence="6">
    <location>
        <begin position="846"/>
        <end position="865"/>
    </location>
</feature>
<dbReference type="Pfam" id="PF22527">
    <property type="entry name" value="DEXQc_Suv3"/>
    <property type="match status" value="1"/>
</dbReference>
<feature type="compositionally biased region" description="Basic residues" evidence="6">
    <location>
        <begin position="848"/>
        <end position="865"/>
    </location>
</feature>
<dbReference type="GO" id="GO:0004386">
    <property type="term" value="F:helicase activity"/>
    <property type="evidence" value="ECO:0007669"/>
    <property type="project" value="UniProtKB-KW"/>
</dbReference>
<evidence type="ECO:0000313" key="10">
    <source>
        <dbReference type="Proteomes" id="UP000257144"/>
    </source>
</evidence>
<dbReference type="Gene3D" id="3.40.50.300">
    <property type="entry name" value="P-loop containing nucleotide triphosphate hydrolases"/>
    <property type="match status" value="2"/>
</dbReference>
<dbReference type="InterPro" id="IPR055206">
    <property type="entry name" value="DEXQc_SUV3"/>
</dbReference>
<keyword evidence="5" id="KW-0175">Coiled coil</keyword>
<dbReference type="GO" id="GO:0005524">
    <property type="term" value="F:ATP binding"/>
    <property type="evidence" value="ECO:0007669"/>
    <property type="project" value="UniProtKB-KW"/>
</dbReference>
<feature type="domain" description="Helicase C-terminal" evidence="8">
    <location>
        <begin position="519"/>
        <end position="672"/>
    </location>
</feature>
<evidence type="ECO:0000259" key="8">
    <source>
        <dbReference type="PROSITE" id="PS51194"/>
    </source>
</evidence>
<keyword evidence="1" id="KW-0547">Nucleotide-binding</keyword>
<dbReference type="PANTHER" id="PTHR12131:SF1">
    <property type="entry name" value="ATP-DEPENDENT RNA HELICASE SUPV3L1, MITOCHONDRIAL-RELATED"/>
    <property type="match status" value="1"/>
</dbReference>
<dbReference type="RefSeq" id="WP_115452537.1">
    <property type="nucleotide sequence ID" value="NZ_QNQT01000005.1"/>
</dbReference>
<evidence type="ECO:0000256" key="1">
    <source>
        <dbReference type="ARBA" id="ARBA00022741"/>
    </source>
</evidence>
<dbReference type="EMBL" id="QNQT01000005">
    <property type="protein sequence ID" value="RDU36544.1"/>
    <property type="molecule type" value="Genomic_DNA"/>
</dbReference>
<feature type="domain" description="Helicase ATP-binding" evidence="7">
    <location>
        <begin position="367"/>
        <end position="512"/>
    </location>
</feature>
<evidence type="ECO:0000256" key="4">
    <source>
        <dbReference type="ARBA" id="ARBA00022840"/>
    </source>
</evidence>
<feature type="coiled-coil region" evidence="5">
    <location>
        <begin position="325"/>
        <end position="360"/>
    </location>
</feature>
<sequence>MDEIKAAHSGAVTNTKRKILEDISKYMETLDDIPSFEAYLADRIQYIEQLWLNVWLNKATNGVSKIGKKEFLERNGFETEGVDRKLINSLFRNEMREFCPFSTAEWLRGEVEVNPGLWEELYKEARERLKKRKEAEKRIENRAALLRTMSDDAERILVEGEWLLYLVARHRAALKLESDINTRIRYKKVDPLALEEKLIAQGSFNPNDFLRAGDFFEELTGEIHKTFYRGRMFYEYETYYFEYERALGGIVLEYATRLVSEKLPEGAYKEYLSLEMDEGDENNLALLVSGMAEELSDDFLERISEEYLEDLLRLAPIPFNEETHKEMYESDMAKAEERLIREKAEAERKAEEERRMLEEVFGSEYRPTAERNVKYVLHIGETNTGKTHQALEAMKSAESGIYLAPLRLLALEVYDRLNSDGVPCSLKTGEEEKVEPSAAHISCTVEMFHEKDYYEVAVIDEAQMVADRDRGFSWYKAITKANAKEVHIIGSINIKNMVVKLLGNAEYELREYRRDLPLQVEDQEFSLKKARKGDALVCFSRKQVLATAAILQANGHKVSMIYGSMPPETRKKQMQLFISGQTEIVVSTDAIGMGLNLPIRRIVFLENEKFDGTARRRLTSQEIKQIAGRAGRKGIYNIGRVAFVSDIQRMKRVLEGEDLPVKVFAIAPTSAVFERFQKYSRSLGEFFELWEKFESPPGTKKAELTEERNRYELIEGTMIERRFPMMELYGFLHLPFSAKEPQLTEQWLGTMAAIAEGRELPEPEIKKRSLEEMELTYKAIGLHLLFLYKLGKRTEAIYWERVREQVSDSVHEELKDVTKSQGKKCRNCGKSLPLDFAYPICDQCHSGQNKRKNHSRRGWRQKRKF</sequence>
<evidence type="ECO:0000256" key="5">
    <source>
        <dbReference type="SAM" id="Coils"/>
    </source>
</evidence>
<evidence type="ECO:0000256" key="6">
    <source>
        <dbReference type="SAM" id="MobiDB-lite"/>
    </source>
</evidence>
<dbReference type="InterPro" id="IPR014001">
    <property type="entry name" value="Helicase_ATP-bd"/>
</dbReference>
<dbReference type="InterPro" id="IPR027417">
    <property type="entry name" value="P-loop_NTPase"/>
</dbReference>
<dbReference type="GO" id="GO:0016787">
    <property type="term" value="F:hydrolase activity"/>
    <property type="evidence" value="ECO:0007669"/>
    <property type="project" value="UniProtKB-KW"/>
</dbReference>
<comment type="caution">
    <text evidence="9">The sequence shown here is derived from an EMBL/GenBank/DDBJ whole genome shotgun (WGS) entry which is preliminary data.</text>
</comment>
<protein>
    <submittedName>
        <fullName evidence="9">RNA helicase</fullName>
    </submittedName>
</protein>
<evidence type="ECO:0000256" key="3">
    <source>
        <dbReference type="ARBA" id="ARBA00022806"/>
    </source>
</evidence>
<evidence type="ECO:0000256" key="2">
    <source>
        <dbReference type="ARBA" id="ARBA00022801"/>
    </source>
</evidence>
<dbReference type="InterPro" id="IPR050699">
    <property type="entry name" value="RNA-DNA_Helicase"/>
</dbReference>
<dbReference type="PANTHER" id="PTHR12131">
    <property type="entry name" value="ATP-DEPENDENT RNA AND DNA HELICASE"/>
    <property type="match status" value="1"/>
</dbReference>
<keyword evidence="2" id="KW-0378">Hydrolase</keyword>
<dbReference type="InterPro" id="IPR001650">
    <property type="entry name" value="Helicase_C-like"/>
</dbReference>
<reference evidence="9 10" key="1">
    <citation type="submission" date="2018-07" db="EMBL/GenBank/DDBJ databases">
        <title>Bacillus sp. YLB-04 draft genome sequence.</title>
        <authorList>
            <person name="Yu L."/>
            <person name="Tang X."/>
        </authorList>
    </citation>
    <scope>NUCLEOTIDE SEQUENCE [LARGE SCALE GENOMIC DNA]</scope>
    <source>
        <strain evidence="9 10">YLB-04</strain>
    </source>
</reference>
<gene>
    <name evidence="9" type="ORF">DRW41_13545</name>
</gene>
<dbReference type="PROSITE" id="PS51194">
    <property type="entry name" value="HELICASE_CTER"/>
    <property type="match status" value="1"/>
</dbReference>
<keyword evidence="10" id="KW-1185">Reference proteome</keyword>
<dbReference type="Proteomes" id="UP000257144">
    <property type="component" value="Unassembled WGS sequence"/>
</dbReference>
<proteinExistence type="predicted"/>
<dbReference type="AlphaFoldDB" id="A0A3D8GPY2"/>
<evidence type="ECO:0000259" key="7">
    <source>
        <dbReference type="PROSITE" id="PS51192"/>
    </source>
</evidence>
<dbReference type="OrthoDB" id="9807155at2"/>
<name>A0A3D8GPY2_9BACI</name>